<evidence type="ECO:0000256" key="11">
    <source>
        <dbReference type="RuleBase" id="RU003981"/>
    </source>
</evidence>
<dbReference type="Pfam" id="PF01571">
    <property type="entry name" value="GCV_T"/>
    <property type="match status" value="1"/>
</dbReference>
<dbReference type="InterPro" id="IPR029043">
    <property type="entry name" value="GcvT/YgfZ_C"/>
</dbReference>
<evidence type="ECO:0000256" key="1">
    <source>
        <dbReference type="ARBA" id="ARBA00003631"/>
    </source>
</evidence>
<dbReference type="FunFam" id="2.40.30.110:FF:000002">
    <property type="entry name" value="Aminomethyltransferase"/>
    <property type="match status" value="1"/>
</dbReference>
<evidence type="ECO:0000313" key="14">
    <source>
        <dbReference type="EMBL" id="KAK8733037.1"/>
    </source>
</evidence>
<dbReference type="FunFam" id="4.10.1250.10:FF:000002">
    <property type="entry name" value="Aminomethyltransferase"/>
    <property type="match status" value="1"/>
</dbReference>
<dbReference type="InterPro" id="IPR027266">
    <property type="entry name" value="TrmE/GcvT-like"/>
</dbReference>
<organism evidence="14 15">
    <name type="scientific">Cherax quadricarinatus</name>
    <name type="common">Australian red claw crayfish</name>
    <dbReference type="NCBI Taxonomy" id="27406"/>
    <lineage>
        <taxon>Eukaryota</taxon>
        <taxon>Metazoa</taxon>
        <taxon>Ecdysozoa</taxon>
        <taxon>Arthropoda</taxon>
        <taxon>Crustacea</taxon>
        <taxon>Multicrustacea</taxon>
        <taxon>Malacostraca</taxon>
        <taxon>Eumalacostraca</taxon>
        <taxon>Eucarida</taxon>
        <taxon>Decapoda</taxon>
        <taxon>Pleocyemata</taxon>
        <taxon>Astacidea</taxon>
        <taxon>Parastacoidea</taxon>
        <taxon>Parastacidae</taxon>
        <taxon>Cherax</taxon>
    </lineage>
</organism>
<accession>A0AAW0WM06</accession>
<evidence type="ECO:0000256" key="3">
    <source>
        <dbReference type="ARBA" id="ARBA00008609"/>
    </source>
</evidence>
<dbReference type="SUPFAM" id="SSF103025">
    <property type="entry name" value="Folate-binding domain"/>
    <property type="match status" value="1"/>
</dbReference>
<keyword evidence="15" id="KW-1185">Reference proteome</keyword>
<gene>
    <name evidence="14" type="ORF">OTU49_006726</name>
</gene>
<comment type="subcellular location">
    <subcellularLocation>
        <location evidence="2 11">Mitochondrion</location>
    </subcellularLocation>
</comment>
<dbReference type="EC" id="2.1.2.10" evidence="11"/>
<sequence length="398" mass="43413">MLRNILSKKILRDTSQVRCLVTSPVTCTLHTVLHDFHVAKEGKMVEFAGYSMPVQYGKVGIATSHREVRTHCGLFDVSHMLQSKIHGKDRIKFIEKLIVGDIESLEANTGTLSLFTNEQGGIIDDLICSKTDQGYLYVVSNAGCKEKDLAHMKDHLSSFRAAGGDAELEVIDDHGLVAVQGPRAAQILQPISEGGLDDLYFMNTREMHVAGIPCRVTRCGYTGEDGVEISVPNNKAVELCETLVDLGVHLAGLGARDSLRLEAGLCLYGNDIDDTTTPIEGGLAWTIGKRRRETKDFLGAEIILRQLKEKPKRRRIGLTCSGPPPRSHCAVLDADGNKIGDVTSGCPAPSLELNIAMAYVPAAYSKSGTQVGVEVRKKTILATVTKMPFVKCNYYTKK</sequence>
<dbReference type="Pfam" id="PF08669">
    <property type="entry name" value="GCV_T_C"/>
    <property type="match status" value="1"/>
</dbReference>
<evidence type="ECO:0000259" key="12">
    <source>
        <dbReference type="Pfam" id="PF01571"/>
    </source>
</evidence>
<dbReference type="InterPro" id="IPR006222">
    <property type="entry name" value="GCVT_N"/>
</dbReference>
<comment type="caution">
    <text evidence="14">The sequence shown here is derived from an EMBL/GenBank/DDBJ whole genome shotgun (WGS) entry which is preliminary data.</text>
</comment>
<dbReference type="Gene3D" id="2.40.30.110">
    <property type="entry name" value="Aminomethyltransferase beta-barrel domains"/>
    <property type="match status" value="1"/>
</dbReference>
<dbReference type="GO" id="GO:0004047">
    <property type="term" value="F:aminomethyltransferase activity"/>
    <property type="evidence" value="ECO:0007669"/>
    <property type="project" value="UniProtKB-EC"/>
</dbReference>
<feature type="domain" description="Aminomethyltransferase C-terminal" evidence="13">
    <location>
        <begin position="313"/>
        <end position="391"/>
    </location>
</feature>
<evidence type="ECO:0000256" key="9">
    <source>
        <dbReference type="ARBA" id="ARBA00047665"/>
    </source>
</evidence>
<comment type="subunit">
    <text evidence="4 11">The glycine cleavage system is composed of four proteins: P, T, L and H.</text>
</comment>
<evidence type="ECO:0000256" key="4">
    <source>
        <dbReference type="ARBA" id="ARBA00011690"/>
    </source>
</evidence>
<dbReference type="SUPFAM" id="SSF101790">
    <property type="entry name" value="Aminomethyltransferase beta-barrel domain"/>
    <property type="match status" value="1"/>
</dbReference>
<dbReference type="NCBIfam" id="NF001567">
    <property type="entry name" value="PRK00389.1"/>
    <property type="match status" value="1"/>
</dbReference>
<dbReference type="PANTHER" id="PTHR43757">
    <property type="entry name" value="AMINOMETHYLTRANSFERASE"/>
    <property type="match status" value="1"/>
</dbReference>
<dbReference type="PIRSF" id="PIRSF006487">
    <property type="entry name" value="GcvT"/>
    <property type="match status" value="1"/>
</dbReference>
<name>A0AAW0WM06_CHEQU</name>
<dbReference type="EMBL" id="JARKIK010000055">
    <property type="protein sequence ID" value="KAK8733037.1"/>
    <property type="molecule type" value="Genomic_DNA"/>
</dbReference>
<dbReference type="InterPro" id="IPR028896">
    <property type="entry name" value="GcvT/YgfZ/DmdA"/>
</dbReference>
<proteinExistence type="inferred from homology"/>
<feature type="domain" description="GCVT N-terminal" evidence="12">
    <location>
        <begin position="33"/>
        <end position="289"/>
    </location>
</feature>
<evidence type="ECO:0000256" key="7">
    <source>
        <dbReference type="ARBA" id="ARBA00022946"/>
    </source>
</evidence>
<comment type="similarity">
    <text evidence="3 11">Belongs to the GcvT family.</text>
</comment>
<dbReference type="GO" id="GO:0005960">
    <property type="term" value="C:glycine cleavage complex"/>
    <property type="evidence" value="ECO:0007669"/>
    <property type="project" value="InterPro"/>
</dbReference>
<dbReference type="PANTHER" id="PTHR43757:SF16">
    <property type="entry name" value="AMINOMETHYLTRANSFERASE, MITOCHONDRIAL"/>
    <property type="match status" value="1"/>
</dbReference>
<dbReference type="GO" id="GO:0006546">
    <property type="term" value="P:glycine catabolic process"/>
    <property type="evidence" value="ECO:0007669"/>
    <property type="project" value="InterPro"/>
</dbReference>
<keyword evidence="5 11" id="KW-0032">Aminotransferase</keyword>
<evidence type="ECO:0000256" key="10">
    <source>
        <dbReference type="PIRSR" id="PIRSR006487-1"/>
    </source>
</evidence>
<comment type="catalytic activity">
    <reaction evidence="9 11">
        <text>N(6)-[(R)-S(8)-aminomethyldihydrolipoyl]-L-lysyl-[protein] + (6S)-5,6,7,8-tetrahydrofolate = N(6)-[(R)-dihydrolipoyl]-L-lysyl-[protein] + (6R)-5,10-methylene-5,6,7,8-tetrahydrofolate + NH4(+)</text>
        <dbReference type="Rhea" id="RHEA:16945"/>
        <dbReference type="Rhea" id="RHEA-COMP:10475"/>
        <dbReference type="Rhea" id="RHEA-COMP:10492"/>
        <dbReference type="ChEBI" id="CHEBI:15636"/>
        <dbReference type="ChEBI" id="CHEBI:28938"/>
        <dbReference type="ChEBI" id="CHEBI:57453"/>
        <dbReference type="ChEBI" id="CHEBI:83100"/>
        <dbReference type="ChEBI" id="CHEBI:83143"/>
        <dbReference type="EC" id="2.1.2.10"/>
    </reaction>
</comment>
<dbReference type="NCBIfam" id="TIGR00528">
    <property type="entry name" value="gcvT"/>
    <property type="match status" value="1"/>
</dbReference>
<feature type="binding site" evidence="10">
    <location>
        <position position="228"/>
    </location>
    <ligand>
        <name>substrate</name>
    </ligand>
</feature>
<keyword evidence="8 11" id="KW-0496">Mitochondrion</keyword>
<evidence type="ECO:0000256" key="8">
    <source>
        <dbReference type="ARBA" id="ARBA00023128"/>
    </source>
</evidence>
<dbReference type="AlphaFoldDB" id="A0AAW0WM06"/>
<evidence type="ECO:0000256" key="2">
    <source>
        <dbReference type="ARBA" id="ARBA00004173"/>
    </source>
</evidence>
<dbReference type="Gene3D" id="3.30.1360.120">
    <property type="entry name" value="Probable tRNA modification gtpase trme, domain 1"/>
    <property type="match status" value="1"/>
</dbReference>
<dbReference type="InterPro" id="IPR006223">
    <property type="entry name" value="GcvT"/>
</dbReference>
<dbReference type="Gene3D" id="4.10.1250.10">
    <property type="entry name" value="Aminomethyltransferase fragment"/>
    <property type="match status" value="1"/>
</dbReference>
<evidence type="ECO:0000256" key="5">
    <source>
        <dbReference type="ARBA" id="ARBA00022576"/>
    </source>
</evidence>
<dbReference type="InterPro" id="IPR013977">
    <property type="entry name" value="GcvT_C"/>
</dbReference>
<dbReference type="GO" id="GO:0008483">
    <property type="term" value="F:transaminase activity"/>
    <property type="evidence" value="ECO:0007669"/>
    <property type="project" value="UniProtKB-KW"/>
</dbReference>
<dbReference type="Proteomes" id="UP001445076">
    <property type="component" value="Unassembled WGS sequence"/>
</dbReference>
<evidence type="ECO:0000313" key="15">
    <source>
        <dbReference type="Proteomes" id="UP001445076"/>
    </source>
</evidence>
<dbReference type="GO" id="GO:0005739">
    <property type="term" value="C:mitochondrion"/>
    <property type="evidence" value="ECO:0007669"/>
    <property type="project" value="UniProtKB-SubCell"/>
</dbReference>
<dbReference type="FunFam" id="3.30.70.1400:FF:000001">
    <property type="entry name" value="Aminomethyltransferase"/>
    <property type="match status" value="1"/>
</dbReference>
<keyword evidence="6 11" id="KW-0808">Transferase</keyword>
<dbReference type="Gene3D" id="3.30.70.1400">
    <property type="entry name" value="Aminomethyltransferase beta-barrel domains"/>
    <property type="match status" value="1"/>
</dbReference>
<keyword evidence="7 11" id="KW-0809">Transit peptide</keyword>
<evidence type="ECO:0000256" key="6">
    <source>
        <dbReference type="ARBA" id="ARBA00022679"/>
    </source>
</evidence>
<comment type="function">
    <text evidence="1 11">The glycine cleavage system catalyzes the degradation of glycine.</text>
</comment>
<protein>
    <recommendedName>
        <fullName evidence="11">Aminomethyltransferase</fullName>
        <ecNumber evidence="11">2.1.2.10</ecNumber>
    </recommendedName>
    <alternativeName>
        <fullName evidence="11">Glycine cleavage system T protein</fullName>
    </alternativeName>
</protein>
<reference evidence="14 15" key="1">
    <citation type="journal article" date="2024" name="BMC Genomics">
        <title>Genome assembly of redclaw crayfish (Cherax quadricarinatus) provides insights into its immune adaptation and hypoxia tolerance.</title>
        <authorList>
            <person name="Liu Z."/>
            <person name="Zheng J."/>
            <person name="Li H."/>
            <person name="Fang K."/>
            <person name="Wang S."/>
            <person name="He J."/>
            <person name="Zhou D."/>
            <person name="Weng S."/>
            <person name="Chi M."/>
            <person name="Gu Z."/>
            <person name="He J."/>
            <person name="Li F."/>
            <person name="Wang M."/>
        </authorList>
    </citation>
    <scope>NUCLEOTIDE SEQUENCE [LARGE SCALE GENOMIC DNA]</scope>
    <source>
        <strain evidence="14">ZL_2023a</strain>
    </source>
</reference>
<evidence type="ECO:0000259" key="13">
    <source>
        <dbReference type="Pfam" id="PF08669"/>
    </source>
</evidence>